<organism evidence="6 7">
    <name type="scientific">Mycolicibacter sinensis (strain JDM601)</name>
    <name type="common">Mycobacterium sinense</name>
    <dbReference type="NCBI Taxonomy" id="875328"/>
    <lineage>
        <taxon>Bacteria</taxon>
        <taxon>Bacillati</taxon>
        <taxon>Actinomycetota</taxon>
        <taxon>Actinomycetes</taxon>
        <taxon>Mycobacteriales</taxon>
        <taxon>Mycobacteriaceae</taxon>
        <taxon>Mycolicibacter</taxon>
    </lineage>
</organism>
<gene>
    <name evidence="6" type="ORF">A5771_19110</name>
</gene>
<feature type="domain" description="HTH tetR-type" evidence="5">
    <location>
        <begin position="24"/>
        <end position="85"/>
    </location>
</feature>
<dbReference type="GO" id="GO:0003700">
    <property type="term" value="F:DNA-binding transcription factor activity"/>
    <property type="evidence" value="ECO:0007669"/>
    <property type="project" value="TreeGrafter"/>
</dbReference>
<dbReference type="EMBL" id="LZIN01000105">
    <property type="protein sequence ID" value="OBF99487.1"/>
    <property type="molecule type" value="Genomic_DNA"/>
</dbReference>
<accession>A0A1A2E1S9</accession>
<dbReference type="SUPFAM" id="SSF46689">
    <property type="entry name" value="Homeodomain-like"/>
    <property type="match status" value="1"/>
</dbReference>
<evidence type="ECO:0000313" key="7">
    <source>
        <dbReference type="Proteomes" id="UP000093985"/>
    </source>
</evidence>
<dbReference type="PROSITE" id="PS50977">
    <property type="entry name" value="HTH_TETR_2"/>
    <property type="match status" value="1"/>
</dbReference>
<name>A0A1A2E1S9_MYCSD</name>
<dbReference type="InterPro" id="IPR001647">
    <property type="entry name" value="HTH_TetR"/>
</dbReference>
<dbReference type="PANTHER" id="PTHR30055:SF234">
    <property type="entry name" value="HTH-TYPE TRANSCRIPTIONAL REGULATOR BETI"/>
    <property type="match status" value="1"/>
</dbReference>
<dbReference type="InterPro" id="IPR009057">
    <property type="entry name" value="Homeodomain-like_sf"/>
</dbReference>
<proteinExistence type="predicted"/>
<keyword evidence="2 4" id="KW-0238">DNA-binding</keyword>
<dbReference type="InterPro" id="IPR050109">
    <property type="entry name" value="HTH-type_TetR-like_transc_reg"/>
</dbReference>
<dbReference type="Gene3D" id="1.10.357.10">
    <property type="entry name" value="Tetracycline Repressor, domain 2"/>
    <property type="match status" value="1"/>
</dbReference>
<dbReference type="Proteomes" id="UP000093985">
    <property type="component" value="Unassembled WGS sequence"/>
</dbReference>
<dbReference type="PANTHER" id="PTHR30055">
    <property type="entry name" value="HTH-TYPE TRANSCRIPTIONAL REGULATOR RUTR"/>
    <property type="match status" value="1"/>
</dbReference>
<reference evidence="7" key="1">
    <citation type="submission" date="2016-06" db="EMBL/GenBank/DDBJ databases">
        <authorList>
            <person name="Sutton G."/>
            <person name="Brinkac L."/>
            <person name="Sanka R."/>
            <person name="Adams M."/>
            <person name="Lau E."/>
            <person name="Mehaffy C."/>
            <person name="Tameris M."/>
            <person name="Hatherill M."/>
            <person name="Hanekom W."/>
            <person name="Mahomed H."/>
            <person name="Mcshane H."/>
        </authorList>
    </citation>
    <scope>NUCLEOTIDE SEQUENCE [LARGE SCALE GENOMIC DNA]</scope>
    <source>
        <strain evidence="7">852014-51077_SCH5608930-a</strain>
    </source>
</reference>
<evidence type="ECO:0000256" key="3">
    <source>
        <dbReference type="ARBA" id="ARBA00023163"/>
    </source>
</evidence>
<evidence type="ECO:0000313" key="6">
    <source>
        <dbReference type="EMBL" id="OBF99487.1"/>
    </source>
</evidence>
<keyword evidence="3" id="KW-0804">Transcription</keyword>
<feature type="DNA-binding region" description="H-T-H motif" evidence="4">
    <location>
        <begin position="48"/>
        <end position="67"/>
    </location>
</feature>
<evidence type="ECO:0000256" key="4">
    <source>
        <dbReference type="PROSITE-ProRule" id="PRU00335"/>
    </source>
</evidence>
<sequence>MPMSSATTPAALSGYEARWQQHNAERRTQILRAAVQVIEDSPAGADISVQAIAKRAGVAKSVVYRQFSGKDELERRIRSYLIDDFAAVLDAKLDVSSGSLREILNRSLLAVADWMVDHQSLNEFARRGPALEGSQDATEELKRRIALRGADAISSLAEAIGMGGEVFESVPFVVVTMVDATLASWLSESPPTRSRTQMAETLTDIIWFILDGAARSIGVALDPDEELTAVIEALQRS</sequence>
<dbReference type="AlphaFoldDB" id="A0A1A2E1S9"/>
<keyword evidence="1" id="KW-0805">Transcription regulation</keyword>
<evidence type="ECO:0000259" key="5">
    <source>
        <dbReference type="PROSITE" id="PS50977"/>
    </source>
</evidence>
<dbReference type="Pfam" id="PF00440">
    <property type="entry name" value="TetR_N"/>
    <property type="match status" value="1"/>
</dbReference>
<protein>
    <submittedName>
        <fullName evidence="6">TetR family transcriptional regulator</fullName>
    </submittedName>
</protein>
<evidence type="ECO:0000256" key="1">
    <source>
        <dbReference type="ARBA" id="ARBA00023015"/>
    </source>
</evidence>
<comment type="caution">
    <text evidence="6">The sequence shown here is derived from an EMBL/GenBank/DDBJ whole genome shotgun (WGS) entry which is preliminary data.</text>
</comment>
<evidence type="ECO:0000256" key="2">
    <source>
        <dbReference type="ARBA" id="ARBA00023125"/>
    </source>
</evidence>
<dbReference type="GO" id="GO:0000976">
    <property type="term" value="F:transcription cis-regulatory region binding"/>
    <property type="evidence" value="ECO:0007669"/>
    <property type="project" value="TreeGrafter"/>
</dbReference>